<protein>
    <submittedName>
        <fullName evidence="4">ABC transporter permease</fullName>
    </submittedName>
</protein>
<name>A0A4P7BIM9_9BURK</name>
<dbReference type="AlphaFoldDB" id="A0A4P7BIM9"/>
<organism evidence="3 6">
    <name type="scientific">Pseudoduganella plicata</name>
    <dbReference type="NCBI Taxonomy" id="321984"/>
    <lineage>
        <taxon>Bacteria</taxon>
        <taxon>Pseudomonadati</taxon>
        <taxon>Pseudomonadota</taxon>
        <taxon>Betaproteobacteria</taxon>
        <taxon>Burkholderiales</taxon>
        <taxon>Oxalobacteraceae</taxon>
        <taxon>Telluria group</taxon>
        <taxon>Pseudoduganella</taxon>
    </lineage>
</organism>
<dbReference type="EMBL" id="BMWW01000012">
    <property type="protein sequence ID" value="GGZ08910.1"/>
    <property type="molecule type" value="Genomic_DNA"/>
</dbReference>
<feature type="repeat" description="TPR" evidence="1">
    <location>
        <begin position="132"/>
        <end position="165"/>
    </location>
</feature>
<reference evidence="4 5" key="2">
    <citation type="submission" date="2019-03" db="EMBL/GenBank/DDBJ databases">
        <title>Draft Genome Sequences of Six Type Strains of the Genus Massilia.</title>
        <authorList>
            <person name="Miess H."/>
            <person name="Frediansyhah A."/>
            <person name="Gross H."/>
        </authorList>
    </citation>
    <scope>NUCLEOTIDE SEQUENCE [LARGE SCALE GENOMIC DNA]</scope>
    <source>
        <strain evidence="4 5">DSM 17505</strain>
    </source>
</reference>
<evidence type="ECO:0000313" key="3">
    <source>
        <dbReference type="EMBL" id="GGZ08910.1"/>
    </source>
</evidence>
<evidence type="ECO:0000313" key="5">
    <source>
        <dbReference type="Proteomes" id="UP000294359"/>
    </source>
</evidence>
<dbReference type="SUPFAM" id="SSF48452">
    <property type="entry name" value="TPR-like"/>
    <property type="match status" value="1"/>
</dbReference>
<dbReference type="Proteomes" id="UP000619512">
    <property type="component" value="Unassembled WGS sequence"/>
</dbReference>
<sequence length="217" mass="23669">MTSQRMQLIAGQCKALLVLSMLGASGLAAAAPYCGDLKNGYGPFDFRSTPQSKLGVVEDFHFTEDVQTLRRGATGHIGGDLDYLLRAVPNHPRGLLTMMKLSQKLRSPQPPGAHFPTECYFERAVRFQPDDGAAWALYAQYLYGEGKDKRALEMLERAATLAPDDAAISYNLGLVYAKAKRYDAALPLAQKAYSAGFPLPGLKKILSEAGKWTEAPQ</sequence>
<dbReference type="EMBL" id="CP038026">
    <property type="protein sequence ID" value="QBQ37359.1"/>
    <property type="molecule type" value="Genomic_DNA"/>
</dbReference>
<feature type="signal peptide" evidence="2">
    <location>
        <begin position="1"/>
        <end position="30"/>
    </location>
</feature>
<reference evidence="3" key="3">
    <citation type="submission" date="2022-12" db="EMBL/GenBank/DDBJ databases">
        <authorList>
            <person name="Sun Q."/>
            <person name="Kim S."/>
        </authorList>
    </citation>
    <scope>NUCLEOTIDE SEQUENCE</scope>
    <source>
        <strain evidence="3">KCTC 12344</strain>
    </source>
</reference>
<feature type="chain" id="PRO_5044606879" evidence="2">
    <location>
        <begin position="31"/>
        <end position="217"/>
    </location>
</feature>
<dbReference type="RefSeq" id="WP_134385770.1">
    <property type="nucleotide sequence ID" value="NZ_BMWW01000012.1"/>
</dbReference>
<dbReference type="InterPro" id="IPR019734">
    <property type="entry name" value="TPR_rpt"/>
</dbReference>
<keyword evidence="2" id="KW-0732">Signal</keyword>
<evidence type="ECO:0000313" key="4">
    <source>
        <dbReference type="EMBL" id="QBQ37359.1"/>
    </source>
</evidence>
<keyword evidence="1" id="KW-0802">TPR repeat</keyword>
<dbReference type="Gene3D" id="1.25.40.10">
    <property type="entry name" value="Tetratricopeptide repeat domain"/>
    <property type="match status" value="1"/>
</dbReference>
<dbReference type="InterPro" id="IPR011990">
    <property type="entry name" value="TPR-like_helical_dom_sf"/>
</dbReference>
<reference evidence="3" key="1">
    <citation type="journal article" date="2014" name="Int. J. Syst. Evol. Microbiol.">
        <title>Complete genome sequence of Corynebacterium casei LMG S-19264T (=DSM 44701T), isolated from a smear-ripened cheese.</title>
        <authorList>
            <consortium name="US DOE Joint Genome Institute (JGI-PGF)"/>
            <person name="Walter F."/>
            <person name="Albersmeier A."/>
            <person name="Kalinowski J."/>
            <person name="Ruckert C."/>
        </authorList>
    </citation>
    <scope>NUCLEOTIDE SEQUENCE</scope>
    <source>
        <strain evidence="3">KCTC 12344</strain>
    </source>
</reference>
<keyword evidence="5" id="KW-1185">Reference proteome</keyword>
<dbReference type="PROSITE" id="PS50005">
    <property type="entry name" value="TPR"/>
    <property type="match status" value="1"/>
</dbReference>
<dbReference type="Proteomes" id="UP000294359">
    <property type="component" value="Chromosome"/>
</dbReference>
<proteinExistence type="predicted"/>
<dbReference type="OrthoDB" id="8525350at2"/>
<accession>A0A4P7BIM9</accession>
<gene>
    <name evidence="4" type="ORF">E1742_15195</name>
    <name evidence="3" type="ORF">GCM10007388_48010</name>
</gene>
<evidence type="ECO:0000256" key="1">
    <source>
        <dbReference type="PROSITE-ProRule" id="PRU00339"/>
    </source>
</evidence>
<evidence type="ECO:0000313" key="6">
    <source>
        <dbReference type="Proteomes" id="UP000619512"/>
    </source>
</evidence>
<dbReference type="Pfam" id="PF13428">
    <property type="entry name" value="TPR_14"/>
    <property type="match status" value="1"/>
</dbReference>
<evidence type="ECO:0000256" key="2">
    <source>
        <dbReference type="SAM" id="SignalP"/>
    </source>
</evidence>